<sequence length="151" mass="16316">MAVVDLFDLPREGVLLGIDPGTATIGVAATDRIRMMASPVETILKKKLAPSLERLLHIYDERAAVGLIVGLPLNVDGSMGPRAQSVRTLVSSLLKVRDLPVTFQDERYSSAEAGDIMRAAGATRRNREARIDASAAAVILQDALSRLERRP</sequence>
<dbReference type="Gene3D" id="3.30.420.140">
    <property type="entry name" value="YqgF/RNase H-like domain"/>
    <property type="match status" value="1"/>
</dbReference>
<dbReference type="PATRIC" id="fig|1280951.3.peg.3135"/>
<comment type="similarity">
    <text evidence="5">Belongs to the YqgF HJR family.</text>
</comment>
<dbReference type="InterPro" id="IPR037027">
    <property type="entry name" value="YqgF/RNaseH-like_dom_sf"/>
</dbReference>
<dbReference type="SUPFAM" id="SSF53098">
    <property type="entry name" value="Ribonuclease H-like"/>
    <property type="match status" value="1"/>
</dbReference>
<dbReference type="EMBL" id="ARYI01000017">
    <property type="protein sequence ID" value="KCZ87878.1"/>
    <property type="molecule type" value="Genomic_DNA"/>
</dbReference>
<dbReference type="EC" id="3.1.-.-" evidence="5"/>
<evidence type="ECO:0000313" key="7">
    <source>
        <dbReference type="EMBL" id="KCZ87878.1"/>
    </source>
</evidence>
<keyword evidence="3 5" id="KW-0540">Nuclease</keyword>
<keyword evidence="4 5" id="KW-0378">Hydrolase</keyword>
<feature type="domain" description="YqgF/RNase H-like" evidence="6">
    <location>
        <begin position="13"/>
        <end position="113"/>
    </location>
</feature>
<protein>
    <recommendedName>
        <fullName evidence="5">Putative pre-16S rRNA nuclease</fullName>
        <ecNumber evidence="5">3.1.-.-</ecNumber>
    </recommendedName>
</protein>
<dbReference type="RefSeq" id="WP_011647293.1">
    <property type="nucleotide sequence ID" value="NZ_ARYI01000017.1"/>
</dbReference>
<dbReference type="GO" id="GO:0016788">
    <property type="term" value="F:hydrolase activity, acting on ester bonds"/>
    <property type="evidence" value="ECO:0007669"/>
    <property type="project" value="UniProtKB-UniRule"/>
</dbReference>
<evidence type="ECO:0000256" key="1">
    <source>
        <dbReference type="ARBA" id="ARBA00022490"/>
    </source>
</evidence>
<comment type="function">
    <text evidence="5">Could be a nuclease involved in processing of the 5'-end of pre-16S rRNA.</text>
</comment>
<dbReference type="GO" id="GO:0000967">
    <property type="term" value="P:rRNA 5'-end processing"/>
    <property type="evidence" value="ECO:0007669"/>
    <property type="project" value="UniProtKB-UniRule"/>
</dbReference>
<reference evidence="7 8" key="1">
    <citation type="submission" date="2013-04" db="EMBL/GenBank/DDBJ databases">
        <title>Hyphomonas hirschiana VP5 Genome Sequencing.</title>
        <authorList>
            <person name="Lai Q."/>
            <person name="Shao Z."/>
        </authorList>
    </citation>
    <scope>NUCLEOTIDE SEQUENCE [LARGE SCALE GENOMIC DNA]</scope>
    <source>
        <strain evidence="7 8">VP5</strain>
    </source>
</reference>
<evidence type="ECO:0000256" key="3">
    <source>
        <dbReference type="ARBA" id="ARBA00022722"/>
    </source>
</evidence>
<dbReference type="GO" id="GO:0004518">
    <property type="term" value="F:nuclease activity"/>
    <property type="evidence" value="ECO:0007669"/>
    <property type="project" value="UniProtKB-KW"/>
</dbReference>
<organism evidence="7 8">
    <name type="scientific">Hyphomonas hirschiana VP5</name>
    <dbReference type="NCBI Taxonomy" id="1280951"/>
    <lineage>
        <taxon>Bacteria</taxon>
        <taxon>Pseudomonadati</taxon>
        <taxon>Pseudomonadota</taxon>
        <taxon>Alphaproteobacteria</taxon>
        <taxon>Hyphomonadales</taxon>
        <taxon>Hyphomonadaceae</taxon>
        <taxon>Hyphomonas</taxon>
    </lineage>
</organism>
<accession>A0A059FBG4</accession>
<comment type="caution">
    <text evidence="7">The sequence shown here is derived from an EMBL/GenBank/DDBJ whole genome shotgun (WGS) entry which is preliminary data.</text>
</comment>
<dbReference type="OrthoDB" id="9796140at2"/>
<gene>
    <name evidence="7" type="ORF">HHI_15543</name>
</gene>
<comment type="subcellular location">
    <subcellularLocation>
        <location evidence="5">Cytoplasm</location>
    </subcellularLocation>
</comment>
<dbReference type="SMART" id="SM00732">
    <property type="entry name" value="YqgFc"/>
    <property type="match status" value="1"/>
</dbReference>
<keyword evidence="1 5" id="KW-0963">Cytoplasm</keyword>
<dbReference type="Pfam" id="PF03652">
    <property type="entry name" value="RuvX"/>
    <property type="match status" value="1"/>
</dbReference>
<evidence type="ECO:0000259" key="6">
    <source>
        <dbReference type="SMART" id="SM00732"/>
    </source>
</evidence>
<dbReference type="InterPro" id="IPR012337">
    <property type="entry name" value="RNaseH-like_sf"/>
</dbReference>
<dbReference type="CDD" id="cd16964">
    <property type="entry name" value="YqgF"/>
    <property type="match status" value="1"/>
</dbReference>
<dbReference type="InterPro" id="IPR006641">
    <property type="entry name" value="YqgF/RNaseH-like_dom"/>
</dbReference>
<dbReference type="PANTHER" id="PTHR33317:SF4">
    <property type="entry name" value="POLYNUCLEOTIDYL TRANSFERASE, RIBONUCLEASE H-LIKE SUPERFAMILY PROTEIN"/>
    <property type="match status" value="1"/>
</dbReference>
<evidence type="ECO:0000256" key="2">
    <source>
        <dbReference type="ARBA" id="ARBA00022517"/>
    </source>
</evidence>
<dbReference type="AlphaFoldDB" id="A0A059FBG4"/>
<dbReference type="NCBIfam" id="TIGR00250">
    <property type="entry name" value="RNAse_H_YqgF"/>
    <property type="match status" value="1"/>
</dbReference>
<proteinExistence type="inferred from homology"/>
<name>A0A059FBG4_9PROT</name>
<dbReference type="SMR" id="A0A059FBG4"/>
<keyword evidence="8" id="KW-1185">Reference proteome</keyword>
<dbReference type="Proteomes" id="UP000025061">
    <property type="component" value="Unassembled WGS sequence"/>
</dbReference>
<dbReference type="PANTHER" id="PTHR33317">
    <property type="entry name" value="POLYNUCLEOTIDYL TRANSFERASE, RIBONUCLEASE H-LIKE SUPERFAMILY PROTEIN"/>
    <property type="match status" value="1"/>
</dbReference>
<evidence type="ECO:0000313" key="8">
    <source>
        <dbReference type="Proteomes" id="UP000025061"/>
    </source>
</evidence>
<evidence type="ECO:0000256" key="4">
    <source>
        <dbReference type="ARBA" id="ARBA00022801"/>
    </source>
</evidence>
<evidence type="ECO:0000256" key="5">
    <source>
        <dbReference type="HAMAP-Rule" id="MF_00651"/>
    </source>
</evidence>
<keyword evidence="2 5" id="KW-0690">Ribosome biogenesis</keyword>
<dbReference type="GO" id="GO:0005829">
    <property type="term" value="C:cytosol"/>
    <property type="evidence" value="ECO:0007669"/>
    <property type="project" value="TreeGrafter"/>
</dbReference>
<dbReference type="InterPro" id="IPR005227">
    <property type="entry name" value="YqgF"/>
</dbReference>
<dbReference type="HAMAP" id="MF_00651">
    <property type="entry name" value="Nuclease_YqgF"/>
    <property type="match status" value="1"/>
</dbReference>